<evidence type="ECO:0000256" key="4">
    <source>
        <dbReference type="ARBA" id="ARBA00023136"/>
    </source>
</evidence>
<evidence type="ECO:0000256" key="5">
    <source>
        <dbReference type="SAM" id="Phobius"/>
    </source>
</evidence>
<dbReference type="GeneID" id="303203392"/>
<evidence type="ECO:0000256" key="3">
    <source>
        <dbReference type="ARBA" id="ARBA00022989"/>
    </source>
</evidence>
<keyword evidence="3 5" id="KW-1133">Transmembrane helix</keyword>
<dbReference type="Gene3D" id="3.40.1710.10">
    <property type="entry name" value="abc type-2 transporter like domain"/>
    <property type="match status" value="1"/>
</dbReference>
<dbReference type="GO" id="GO:0016020">
    <property type="term" value="C:membrane"/>
    <property type="evidence" value="ECO:0007669"/>
    <property type="project" value="UniProtKB-SubCell"/>
</dbReference>
<dbReference type="Pfam" id="PF12698">
    <property type="entry name" value="ABC2_membrane_3"/>
    <property type="match status" value="1"/>
</dbReference>
<comment type="subcellular location">
    <subcellularLocation>
        <location evidence="1">Membrane</location>
        <topology evidence="1">Multi-pass membrane protein</topology>
    </subcellularLocation>
</comment>
<proteinExistence type="predicted"/>
<gene>
    <name evidence="7" type="ORF">BBOU_0158</name>
</gene>
<feature type="transmembrane region" description="Helical" evidence="5">
    <location>
        <begin position="395"/>
        <end position="419"/>
    </location>
</feature>
<keyword evidence="8" id="KW-1185">Reference proteome</keyword>
<dbReference type="OrthoDB" id="3190494at2"/>
<evidence type="ECO:0000313" key="7">
    <source>
        <dbReference type="EMBL" id="KFI49295.1"/>
    </source>
</evidence>
<dbReference type="RefSeq" id="WP_026502996.1">
    <property type="nucleotide sequence ID" value="NZ_JGYQ01000002.1"/>
</dbReference>
<organism evidence="7 8">
    <name type="scientific">Bifidobacterium boum</name>
    <dbReference type="NCBI Taxonomy" id="78343"/>
    <lineage>
        <taxon>Bacteria</taxon>
        <taxon>Bacillati</taxon>
        <taxon>Actinomycetota</taxon>
        <taxon>Actinomycetes</taxon>
        <taxon>Bifidobacteriales</taxon>
        <taxon>Bifidobacteriaceae</taxon>
        <taxon>Bifidobacterium</taxon>
    </lineage>
</organism>
<evidence type="ECO:0000256" key="1">
    <source>
        <dbReference type="ARBA" id="ARBA00004141"/>
    </source>
</evidence>
<accession>A0A086ZRZ5</accession>
<feature type="transmembrane region" description="Helical" evidence="5">
    <location>
        <begin position="215"/>
        <end position="241"/>
    </location>
</feature>
<feature type="transmembrane region" description="Helical" evidence="5">
    <location>
        <begin position="303"/>
        <end position="324"/>
    </location>
</feature>
<name>A0A086ZRZ5_9BIFI</name>
<evidence type="ECO:0000256" key="2">
    <source>
        <dbReference type="ARBA" id="ARBA00022692"/>
    </source>
</evidence>
<dbReference type="EMBL" id="JGYQ01000002">
    <property type="protein sequence ID" value="KFI49295.1"/>
    <property type="molecule type" value="Genomic_DNA"/>
</dbReference>
<protein>
    <submittedName>
        <fullName evidence="7">ABC transporter</fullName>
    </submittedName>
</protein>
<feature type="transmembrane region" description="Helical" evidence="5">
    <location>
        <begin position="261"/>
        <end position="291"/>
    </location>
</feature>
<feature type="transmembrane region" description="Helical" evidence="5">
    <location>
        <begin position="18"/>
        <end position="39"/>
    </location>
</feature>
<feature type="transmembrane region" description="Helical" evidence="5">
    <location>
        <begin position="330"/>
        <end position="349"/>
    </location>
</feature>
<keyword evidence="4 5" id="KW-0472">Membrane</keyword>
<dbReference type="AlphaFoldDB" id="A0A086ZRZ5"/>
<dbReference type="InterPro" id="IPR013525">
    <property type="entry name" value="ABC2_TM"/>
</dbReference>
<evidence type="ECO:0000313" key="8">
    <source>
        <dbReference type="Proteomes" id="UP000029093"/>
    </source>
</evidence>
<evidence type="ECO:0000259" key="6">
    <source>
        <dbReference type="Pfam" id="PF12698"/>
    </source>
</evidence>
<dbReference type="Proteomes" id="UP000029093">
    <property type="component" value="Unassembled WGS sequence"/>
</dbReference>
<feature type="domain" description="ABC-2 type transporter transmembrane" evidence="6">
    <location>
        <begin position="28"/>
        <end position="417"/>
    </location>
</feature>
<comment type="caution">
    <text evidence="7">The sequence shown here is derived from an EMBL/GenBank/DDBJ whole genome shotgun (WGS) entry which is preliminary data.</text>
</comment>
<dbReference type="GO" id="GO:0140359">
    <property type="term" value="F:ABC-type transporter activity"/>
    <property type="evidence" value="ECO:0007669"/>
    <property type="project" value="InterPro"/>
</dbReference>
<reference evidence="7 8" key="1">
    <citation type="submission" date="2014-03" db="EMBL/GenBank/DDBJ databases">
        <title>Genomics of Bifidobacteria.</title>
        <authorList>
            <person name="Ventura M."/>
            <person name="Milani C."/>
            <person name="Lugli G.A."/>
        </authorList>
    </citation>
    <scope>NUCLEOTIDE SEQUENCE [LARGE SCALE GENOMIC DNA]</scope>
    <source>
        <strain evidence="7 8">LMG 10736</strain>
    </source>
</reference>
<sequence>MTTCKAAWLVLRANMFQLLVYLLATGVMAAMLGIGIGLASDGDDQTSAYEPPAASLAIIDRDSAGGHATGAALRSYLSFSADIVDIEDSTQAIQDAIATDYVDVIVIVPQGYTASFTKAARTQGTLPALSLAGSGNGTDSTGSVAARMLTIRINGFLGSLKSAMLADQDASLAQAAATVVKARAESGQSVQVAAAAPSHAHGSSATGSLTPSGRVFAATLATMLYPLMLNIAFIVIVIITAFNKPTTMRRVGVSAEPGHAIWAQVLLVCCGASAVVWLCCIGVAIACSAVCQGGLAGIGWRPLLFSLIGTFVFSLTVSALGFLIGQCRVSTAAMNGIVNTVTLASAFLSGAWLPQWLMPSSLQAFARLLPGWWYVDGVYEAFGGQGSAMTGTPDIGRWAAATGLMALFALAFIAVGLAVSRFAARRK</sequence>
<keyword evidence="2 5" id="KW-0812">Transmembrane</keyword>